<keyword evidence="8" id="KW-0811">Translocation</keyword>
<dbReference type="SMART" id="SM01323">
    <property type="entry name" value="YajC"/>
    <property type="match status" value="1"/>
</dbReference>
<dbReference type="GO" id="GO:0005886">
    <property type="term" value="C:plasma membrane"/>
    <property type="evidence" value="ECO:0007669"/>
    <property type="project" value="UniProtKB-SubCell"/>
</dbReference>
<evidence type="ECO:0000256" key="1">
    <source>
        <dbReference type="ARBA" id="ARBA00004162"/>
    </source>
</evidence>
<keyword evidence="6" id="KW-0653">Protein transport</keyword>
<gene>
    <name evidence="11" type="primary">yajC</name>
    <name evidence="11" type="ORF">CYJ40_09230</name>
</gene>
<evidence type="ECO:0000256" key="10">
    <source>
        <dbReference type="SAM" id="MobiDB-lite"/>
    </source>
</evidence>
<reference evidence="11 12" key="1">
    <citation type="submission" date="2017-12" db="EMBL/GenBank/DDBJ databases">
        <title>Phylogenetic diversity of female urinary microbiome.</title>
        <authorList>
            <person name="Thomas-White K."/>
            <person name="Wolfe A.J."/>
        </authorList>
    </citation>
    <scope>NUCLEOTIDE SEQUENCE [LARGE SCALE GENOMIC DNA]</scope>
    <source>
        <strain evidence="11 12">UMB0426</strain>
    </source>
</reference>
<protein>
    <submittedName>
        <fullName evidence="11">Preprotein translocase subunit YajC</fullName>
    </submittedName>
</protein>
<feature type="compositionally biased region" description="Basic and acidic residues" evidence="10">
    <location>
        <begin position="132"/>
        <end position="144"/>
    </location>
</feature>
<evidence type="ECO:0000256" key="8">
    <source>
        <dbReference type="ARBA" id="ARBA00023010"/>
    </source>
</evidence>
<comment type="subcellular location">
    <subcellularLocation>
        <location evidence="1">Cell membrane</location>
        <topology evidence="1">Single-pass membrane protein</topology>
    </subcellularLocation>
</comment>
<dbReference type="PANTHER" id="PTHR33909:SF1">
    <property type="entry name" value="SEC TRANSLOCON ACCESSORY COMPLEX SUBUNIT YAJC"/>
    <property type="match status" value="1"/>
</dbReference>
<keyword evidence="7" id="KW-1133">Transmembrane helix</keyword>
<dbReference type="GO" id="GO:0015031">
    <property type="term" value="P:protein transport"/>
    <property type="evidence" value="ECO:0007669"/>
    <property type="project" value="UniProtKB-KW"/>
</dbReference>
<keyword evidence="4" id="KW-1003">Cell membrane</keyword>
<keyword evidence="9" id="KW-0472">Membrane</keyword>
<sequence>MRKRFPVNPNLLIMLALGALLIFMMVSSRRKQKARQEQISRGLVPGARVMTGAGIFGTVVSVDEETNQVTIESGPGTQLIVHRQAIGQIEVDEPAAPAASAEPSTNQGPIQRDDADETPLNNSEPSITDAELDAHNEAKRAKGDDVDDSDDAK</sequence>
<dbReference type="Pfam" id="PF02699">
    <property type="entry name" value="YajC"/>
    <property type="match status" value="1"/>
</dbReference>
<evidence type="ECO:0000256" key="3">
    <source>
        <dbReference type="ARBA" id="ARBA00022448"/>
    </source>
</evidence>
<feature type="region of interest" description="Disordered" evidence="10">
    <location>
        <begin position="84"/>
        <end position="153"/>
    </location>
</feature>
<keyword evidence="3" id="KW-0813">Transport</keyword>
<comment type="caution">
    <text evidence="11">The sequence shown here is derived from an EMBL/GenBank/DDBJ whole genome shotgun (WGS) entry which is preliminary data.</text>
</comment>
<dbReference type="STRING" id="1176165.GCA_001584405_01177"/>
<proteinExistence type="inferred from homology"/>
<feature type="compositionally biased region" description="Low complexity" evidence="10">
    <location>
        <begin position="94"/>
        <end position="104"/>
    </location>
</feature>
<dbReference type="EMBL" id="PKGO01000009">
    <property type="protein sequence ID" value="PKY69722.1"/>
    <property type="molecule type" value="Genomic_DNA"/>
</dbReference>
<keyword evidence="5" id="KW-0812">Transmembrane</keyword>
<evidence type="ECO:0000256" key="2">
    <source>
        <dbReference type="ARBA" id="ARBA00006742"/>
    </source>
</evidence>
<dbReference type="InterPro" id="IPR003849">
    <property type="entry name" value="Preprotein_translocase_YajC"/>
</dbReference>
<evidence type="ECO:0000256" key="5">
    <source>
        <dbReference type="ARBA" id="ARBA00022692"/>
    </source>
</evidence>
<name>A0A2I1IF31_9MICO</name>
<dbReference type="NCBIfam" id="TIGR00739">
    <property type="entry name" value="yajC"/>
    <property type="match status" value="1"/>
</dbReference>
<organism evidence="11 12">
    <name type="scientific">Brevibacterium ravenspurgense</name>
    <dbReference type="NCBI Taxonomy" id="479117"/>
    <lineage>
        <taxon>Bacteria</taxon>
        <taxon>Bacillati</taxon>
        <taxon>Actinomycetota</taxon>
        <taxon>Actinomycetes</taxon>
        <taxon>Micrococcales</taxon>
        <taxon>Brevibacteriaceae</taxon>
        <taxon>Brevibacterium</taxon>
    </lineage>
</organism>
<dbReference type="PANTHER" id="PTHR33909">
    <property type="entry name" value="SEC TRANSLOCON ACCESSORY COMPLEX SUBUNIT YAJC"/>
    <property type="match status" value="1"/>
</dbReference>
<evidence type="ECO:0000313" key="12">
    <source>
        <dbReference type="Proteomes" id="UP000242755"/>
    </source>
</evidence>
<comment type="similarity">
    <text evidence="2">Belongs to the YajC family.</text>
</comment>
<evidence type="ECO:0000313" key="11">
    <source>
        <dbReference type="EMBL" id="PKY69722.1"/>
    </source>
</evidence>
<accession>A0A2I1IF31</accession>
<dbReference type="Proteomes" id="UP000242755">
    <property type="component" value="Unassembled WGS sequence"/>
</dbReference>
<evidence type="ECO:0000256" key="7">
    <source>
        <dbReference type="ARBA" id="ARBA00022989"/>
    </source>
</evidence>
<evidence type="ECO:0000256" key="4">
    <source>
        <dbReference type="ARBA" id="ARBA00022475"/>
    </source>
</evidence>
<dbReference type="AlphaFoldDB" id="A0A2I1IF31"/>
<evidence type="ECO:0000256" key="6">
    <source>
        <dbReference type="ARBA" id="ARBA00022927"/>
    </source>
</evidence>
<evidence type="ECO:0000256" key="9">
    <source>
        <dbReference type="ARBA" id="ARBA00023136"/>
    </source>
</evidence>